<name>A0ABU2G6V8_9EURY</name>
<gene>
    <name evidence="1" type="ORF">NDI79_20315</name>
</gene>
<keyword evidence="2" id="KW-1185">Reference proteome</keyword>
<evidence type="ECO:0000313" key="2">
    <source>
        <dbReference type="Proteomes" id="UP001254813"/>
    </source>
</evidence>
<dbReference type="Proteomes" id="UP001254813">
    <property type="component" value="Unassembled WGS sequence"/>
</dbReference>
<proteinExistence type="predicted"/>
<protein>
    <submittedName>
        <fullName evidence="1">Uncharacterized protein</fullName>
    </submittedName>
</protein>
<sequence>MAPNTDDNDRTEAPRILVDTSRRFATTSERVEADAKAVVSHILHETGYLPNNDKILVDGDYDKMSDLRYTVGYGQYAVDAIDNAITQIREEIQSDIKISVKSGLEEYLTHLRYSNQYDRMSGELPSASEYDLERQDMVRMSDEELTEVIRQKLSDETSQKLSDETIDIMRTTPHLVRVLVVSEDEYERAFL</sequence>
<dbReference type="EMBL" id="JAMQOQ010000006">
    <property type="protein sequence ID" value="MDS0296521.1"/>
    <property type="molecule type" value="Genomic_DNA"/>
</dbReference>
<organism evidence="1 2">
    <name type="scientific">Halogeometricum luteum</name>
    <dbReference type="NCBI Taxonomy" id="2950537"/>
    <lineage>
        <taxon>Archaea</taxon>
        <taxon>Methanobacteriati</taxon>
        <taxon>Methanobacteriota</taxon>
        <taxon>Stenosarchaea group</taxon>
        <taxon>Halobacteria</taxon>
        <taxon>Halobacteriales</taxon>
        <taxon>Haloferacaceae</taxon>
        <taxon>Halogeometricum</taxon>
    </lineage>
</organism>
<reference evidence="1 2" key="1">
    <citation type="submission" date="2022-06" db="EMBL/GenBank/DDBJ databases">
        <title>Halogeometricum sp. a new haloarchaeum isolate from saline soil.</title>
        <authorList>
            <person name="Strakova D."/>
            <person name="Galisteo C."/>
            <person name="Sanchez-Porro C."/>
            <person name="Ventosa A."/>
        </authorList>
    </citation>
    <scope>NUCLEOTIDE SEQUENCE [LARGE SCALE GENOMIC DNA]</scope>
    <source>
        <strain evidence="2">S3BR25-2</strain>
    </source>
</reference>
<comment type="caution">
    <text evidence="1">The sequence shown here is derived from an EMBL/GenBank/DDBJ whole genome shotgun (WGS) entry which is preliminary data.</text>
</comment>
<accession>A0ABU2G6V8</accession>
<dbReference type="RefSeq" id="WP_310922360.1">
    <property type="nucleotide sequence ID" value="NZ_JAMQOQ010000006.1"/>
</dbReference>
<evidence type="ECO:0000313" key="1">
    <source>
        <dbReference type="EMBL" id="MDS0296521.1"/>
    </source>
</evidence>